<evidence type="ECO:0000313" key="1">
    <source>
        <dbReference type="EMBL" id="HHS30049.1"/>
    </source>
</evidence>
<accession>A0A7V6A4C6</accession>
<dbReference type="EMBL" id="DTGR01000160">
    <property type="protein sequence ID" value="HHS30049.1"/>
    <property type="molecule type" value="Genomic_DNA"/>
</dbReference>
<gene>
    <name evidence="1" type="ORF">ENV52_10165</name>
</gene>
<proteinExistence type="predicted"/>
<name>A0A7V6A4C6_9BACT</name>
<dbReference type="AlphaFoldDB" id="A0A7V6A4C6"/>
<organism evidence="1">
    <name type="scientific">Desulfobacca acetoxidans</name>
    <dbReference type="NCBI Taxonomy" id="60893"/>
    <lineage>
        <taxon>Bacteria</taxon>
        <taxon>Pseudomonadati</taxon>
        <taxon>Thermodesulfobacteriota</taxon>
        <taxon>Desulfobaccia</taxon>
        <taxon>Desulfobaccales</taxon>
        <taxon>Desulfobaccaceae</taxon>
        <taxon>Desulfobacca</taxon>
    </lineage>
</organism>
<sequence length="127" mass="13842">MKNFEKNILRWKALIFLLLIAVLGSASESWAGTVLSQGKFTAMTPGWGAADMYCTIKDGKMTVQPNAKETYTAIYEGNIFSNDMDASINIKVVKAPDPTWTPACFSGAVAGKIFIGLVINANGWFRI</sequence>
<comment type="caution">
    <text evidence="1">The sequence shown here is derived from an EMBL/GenBank/DDBJ whole genome shotgun (WGS) entry which is preliminary data.</text>
</comment>
<reference evidence="1" key="1">
    <citation type="journal article" date="2020" name="mSystems">
        <title>Genome- and Community-Level Interaction Insights into Carbon Utilization and Element Cycling Functions of Hydrothermarchaeota in Hydrothermal Sediment.</title>
        <authorList>
            <person name="Zhou Z."/>
            <person name="Liu Y."/>
            <person name="Xu W."/>
            <person name="Pan J."/>
            <person name="Luo Z.H."/>
            <person name="Li M."/>
        </authorList>
    </citation>
    <scope>NUCLEOTIDE SEQUENCE [LARGE SCALE GENOMIC DNA]</scope>
    <source>
        <strain evidence="1">SpSt-767</strain>
    </source>
</reference>
<protein>
    <submittedName>
        <fullName evidence="1">Uncharacterized protein</fullName>
    </submittedName>
</protein>